<dbReference type="Proteomes" id="UP000287033">
    <property type="component" value="Unassembled WGS sequence"/>
</dbReference>
<reference evidence="2 3" key="1">
    <citation type="journal article" date="2018" name="Nat. Ecol. Evol.">
        <title>Shark genomes provide insights into elasmobranch evolution and the origin of vertebrates.</title>
        <authorList>
            <person name="Hara Y"/>
            <person name="Yamaguchi K"/>
            <person name="Onimaru K"/>
            <person name="Kadota M"/>
            <person name="Koyanagi M"/>
            <person name="Keeley SD"/>
            <person name="Tatsumi K"/>
            <person name="Tanaka K"/>
            <person name="Motone F"/>
            <person name="Kageyama Y"/>
            <person name="Nozu R"/>
            <person name="Adachi N"/>
            <person name="Nishimura O"/>
            <person name="Nakagawa R"/>
            <person name="Tanegashima C"/>
            <person name="Kiyatake I"/>
            <person name="Matsumoto R"/>
            <person name="Murakumo K"/>
            <person name="Nishida K"/>
            <person name="Terakita A"/>
            <person name="Kuratani S"/>
            <person name="Sato K"/>
            <person name="Hyodo S Kuraku.S."/>
        </authorList>
    </citation>
    <scope>NUCLEOTIDE SEQUENCE [LARGE SCALE GENOMIC DNA]</scope>
</reference>
<dbReference type="AlphaFoldDB" id="A0A401T1I7"/>
<feature type="compositionally biased region" description="Basic and acidic residues" evidence="1">
    <location>
        <begin position="7"/>
        <end position="26"/>
    </location>
</feature>
<keyword evidence="3" id="KW-1185">Reference proteome</keyword>
<evidence type="ECO:0000313" key="2">
    <source>
        <dbReference type="EMBL" id="GCC36484.1"/>
    </source>
</evidence>
<organism evidence="2 3">
    <name type="scientific">Chiloscyllium punctatum</name>
    <name type="common">Brownbanded bambooshark</name>
    <name type="synonym">Hemiscyllium punctatum</name>
    <dbReference type="NCBI Taxonomy" id="137246"/>
    <lineage>
        <taxon>Eukaryota</taxon>
        <taxon>Metazoa</taxon>
        <taxon>Chordata</taxon>
        <taxon>Craniata</taxon>
        <taxon>Vertebrata</taxon>
        <taxon>Chondrichthyes</taxon>
        <taxon>Elasmobranchii</taxon>
        <taxon>Galeomorphii</taxon>
        <taxon>Galeoidea</taxon>
        <taxon>Orectolobiformes</taxon>
        <taxon>Hemiscylliidae</taxon>
        <taxon>Chiloscyllium</taxon>
    </lineage>
</organism>
<proteinExistence type="predicted"/>
<sequence length="113" mass="13404">MQRKWKRVCERRGRETGERRSAREGVETDGSIGTADWEIQPHLERRLLTWSSKEHWDITWELEIHLDQFLLTWSGREHWDIKLESARSPGAACIDMEDFEICLGAANRLEQLR</sequence>
<name>A0A401T1I7_CHIPU</name>
<evidence type="ECO:0000313" key="3">
    <source>
        <dbReference type="Proteomes" id="UP000287033"/>
    </source>
</evidence>
<gene>
    <name evidence="2" type="ORF">chiPu_0014978</name>
</gene>
<evidence type="ECO:0000256" key="1">
    <source>
        <dbReference type="SAM" id="MobiDB-lite"/>
    </source>
</evidence>
<feature type="region of interest" description="Disordered" evidence="1">
    <location>
        <begin position="1"/>
        <end position="31"/>
    </location>
</feature>
<accession>A0A401T1I7</accession>
<comment type="caution">
    <text evidence="2">The sequence shown here is derived from an EMBL/GenBank/DDBJ whole genome shotgun (WGS) entry which is preliminary data.</text>
</comment>
<dbReference type="EMBL" id="BEZZ01000839">
    <property type="protein sequence ID" value="GCC36484.1"/>
    <property type="molecule type" value="Genomic_DNA"/>
</dbReference>
<protein>
    <submittedName>
        <fullName evidence="2">Uncharacterized protein</fullName>
    </submittedName>
</protein>